<dbReference type="Pfam" id="PF11559">
    <property type="entry name" value="ADIP"/>
    <property type="match status" value="1"/>
</dbReference>
<evidence type="ECO:0000256" key="3">
    <source>
        <dbReference type="SAM" id="Coils"/>
    </source>
</evidence>
<gene>
    <name evidence="5" type="primary">ADIP</name>
    <name evidence="5" type="ORF">TSPGSL018_20760</name>
</gene>
<proteinExistence type="inferred from homology"/>
<evidence type="ECO:0000313" key="5">
    <source>
        <dbReference type="EMBL" id="JAC63407.1"/>
    </source>
</evidence>
<feature type="region of interest" description="Disordered" evidence="4">
    <location>
        <begin position="1"/>
        <end position="24"/>
    </location>
</feature>
<dbReference type="PANTHER" id="PTHR47057">
    <property type="entry name" value="AFADIN/ALPHA-ACTININ-BINDING"/>
    <property type="match status" value="1"/>
</dbReference>
<evidence type="ECO:0000256" key="2">
    <source>
        <dbReference type="ARBA" id="ARBA00023054"/>
    </source>
</evidence>
<dbReference type="AlphaFoldDB" id="A0A061QRV4"/>
<reference evidence="5" key="1">
    <citation type="submission" date="2014-05" db="EMBL/GenBank/DDBJ databases">
        <title>The transcriptome of the halophilic microalga Tetraselmis sp. GSL018 isolated from the Great Salt Lake, Utah.</title>
        <authorList>
            <person name="Jinkerson R.E."/>
            <person name="D'Adamo S."/>
            <person name="Posewitz M.C."/>
        </authorList>
    </citation>
    <scope>NUCLEOTIDE SEQUENCE</scope>
    <source>
        <strain evidence="5">GSL018</strain>
    </source>
</reference>
<sequence length="172" mass="19579">EFERAAAELEAEEDDEAPGTARGHLPTISIQESVDYLNETLPGFGIDTRLSLDGLDLESAASVCNILHTLVFQRQKEQEQRKVSEDQLNRLRSDAQLTEQAKERLAAKLESQATANASFLSKERRQREASEEALRKATLERDRLSRENAALQRKLAQQLHEVKRKDLERQKL</sequence>
<protein>
    <submittedName>
        <fullName evidence="5">Synovial sarcoma, X breakpoint 2 interacting protein</fullName>
    </submittedName>
</protein>
<dbReference type="PANTHER" id="PTHR47057:SF1">
    <property type="entry name" value="AFADIN_ALPHA-ACTININ-BINDING PROTEIN"/>
    <property type="match status" value="1"/>
</dbReference>
<dbReference type="EMBL" id="GBEZ01023485">
    <property type="protein sequence ID" value="JAC63407.1"/>
    <property type="molecule type" value="Transcribed_RNA"/>
</dbReference>
<name>A0A061QRV4_9CHLO</name>
<dbReference type="InterPro" id="IPR021622">
    <property type="entry name" value="Afadin/alpha-actinin-bd"/>
</dbReference>
<feature type="coiled-coil region" evidence="3">
    <location>
        <begin position="74"/>
        <end position="168"/>
    </location>
</feature>
<feature type="non-terminal residue" evidence="5">
    <location>
        <position position="1"/>
    </location>
</feature>
<feature type="non-terminal residue" evidence="5">
    <location>
        <position position="172"/>
    </location>
</feature>
<organism evidence="5">
    <name type="scientific">Tetraselmis sp. GSL018</name>
    <dbReference type="NCBI Taxonomy" id="582737"/>
    <lineage>
        <taxon>Eukaryota</taxon>
        <taxon>Viridiplantae</taxon>
        <taxon>Chlorophyta</taxon>
        <taxon>core chlorophytes</taxon>
        <taxon>Chlorodendrophyceae</taxon>
        <taxon>Chlorodendrales</taxon>
        <taxon>Chlorodendraceae</taxon>
        <taxon>Tetraselmis</taxon>
    </lineage>
</organism>
<evidence type="ECO:0000256" key="4">
    <source>
        <dbReference type="SAM" id="MobiDB-lite"/>
    </source>
</evidence>
<keyword evidence="2 3" id="KW-0175">Coiled coil</keyword>
<accession>A0A061QRV4</accession>
<comment type="similarity">
    <text evidence="1">Belongs to the ADIP family.</text>
</comment>
<evidence type="ECO:0000256" key="1">
    <source>
        <dbReference type="ARBA" id="ARBA00009291"/>
    </source>
</evidence>